<feature type="transmembrane region" description="Helical" evidence="1">
    <location>
        <begin position="6"/>
        <end position="26"/>
    </location>
</feature>
<evidence type="ECO:0000313" key="3">
    <source>
        <dbReference type="EMBL" id="PJI91643.1"/>
    </source>
</evidence>
<keyword evidence="4" id="KW-1185">Reference proteome</keyword>
<keyword evidence="1" id="KW-1133">Transmembrane helix</keyword>
<dbReference type="AlphaFoldDB" id="A0A2M8WL41"/>
<feature type="domain" description="DUF6680" evidence="2">
    <location>
        <begin position="1"/>
        <end position="172"/>
    </location>
</feature>
<dbReference type="OrthoDB" id="1493705at2"/>
<comment type="caution">
    <text evidence="3">The sequence shown here is derived from an EMBL/GenBank/DDBJ whole genome shotgun (WGS) entry which is preliminary data.</text>
</comment>
<keyword evidence="1" id="KW-0472">Membrane</keyword>
<keyword evidence="1" id="KW-0812">Transmembrane</keyword>
<dbReference type="Proteomes" id="UP000228531">
    <property type="component" value="Unassembled WGS sequence"/>
</dbReference>
<evidence type="ECO:0000259" key="2">
    <source>
        <dbReference type="Pfam" id="PF20385"/>
    </source>
</evidence>
<dbReference type="InterPro" id="IPR046502">
    <property type="entry name" value="DUF6680"/>
</dbReference>
<dbReference type="Pfam" id="PF20385">
    <property type="entry name" value="DUF6680"/>
    <property type="match status" value="1"/>
</dbReference>
<evidence type="ECO:0000256" key="1">
    <source>
        <dbReference type="SAM" id="Phobius"/>
    </source>
</evidence>
<dbReference type="EMBL" id="PGTY01000001">
    <property type="protein sequence ID" value="PJI91643.1"/>
    <property type="molecule type" value="Genomic_DNA"/>
</dbReference>
<protein>
    <recommendedName>
        <fullName evidence="2">DUF6680 domain-containing protein</fullName>
    </recommendedName>
</protein>
<dbReference type="RefSeq" id="WP_100366548.1">
    <property type="nucleotide sequence ID" value="NZ_PGTY01000001.1"/>
</dbReference>
<proteinExistence type="predicted"/>
<reference evidence="3 4" key="1">
    <citation type="submission" date="2017-11" db="EMBL/GenBank/DDBJ databases">
        <title>Genomic Encyclopedia of Archaeal and Bacterial Type Strains, Phase II (KMG-II): From Individual Species to Whole Genera.</title>
        <authorList>
            <person name="Goeker M."/>
        </authorList>
    </citation>
    <scope>NUCLEOTIDE SEQUENCE [LARGE SCALE GENOMIC DNA]</scope>
    <source>
        <strain evidence="3 4">DSM 29128</strain>
    </source>
</reference>
<gene>
    <name evidence="3" type="ORF">BC777_0475</name>
</gene>
<name>A0A2M8WL41_9RHOB</name>
<accession>A0A2M8WL41</accession>
<organism evidence="3 4">
    <name type="scientific">Yoonia maricola</name>
    <dbReference type="NCBI Taxonomy" id="420999"/>
    <lineage>
        <taxon>Bacteria</taxon>
        <taxon>Pseudomonadati</taxon>
        <taxon>Pseudomonadota</taxon>
        <taxon>Alphaproteobacteria</taxon>
        <taxon>Rhodobacterales</taxon>
        <taxon>Paracoccaceae</taxon>
        <taxon>Yoonia</taxon>
    </lineage>
</organism>
<sequence length="196" mass="22337">MTPEFWITIAAIVLGPIIAVFLAQQLQKSEQEKQKRLFVFRTLMTTRRMVLSPDRVQALNLIEVEFSSYPKVMGKFRELLAVYNDVARWKSDDESVRKKVLEDVDDKTAELLGQIGKTLGYKLNDLDLLRGGYAPEAFGLLEQQQAEIREFLAGLNRGDRLLPVAVVDYRHSEKLLEQARDAQVLLEAAQKEQDAS</sequence>
<evidence type="ECO:0000313" key="4">
    <source>
        <dbReference type="Proteomes" id="UP000228531"/>
    </source>
</evidence>